<proteinExistence type="predicted"/>
<evidence type="ECO:0008006" key="4">
    <source>
        <dbReference type="Google" id="ProtNLM"/>
    </source>
</evidence>
<dbReference type="STRING" id="742726.HMPREF9448_00740"/>
<gene>
    <name evidence="2" type="ORF">HMPREF9448_00740</name>
</gene>
<evidence type="ECO:0000313" key="2">
    <source>
        <dbReference type="EMBL" id="EJZ65653.1"/>
    </source>
</evidence>
<dbReference type="OrthoDB" id="9809277at2"/>
<name>K0X2X8_9BACT</name>
<protein>
    <recommendedName>
        <fullName evidence="4">Por secretion system C-terminal sorting domain-containing protein</fullName>
    </recommendedName>
</protein>
<keyword evidence="3" id="KW-1185">Reference proteome</keyword>
<reference evidence="2 3" key="1">
    <citation type="submission" date="2012-08" db="EMBL/GenBank/DDBJ databases">
        <title>The Genome Sequence of Barnesiella intestinihominis YIT 11860.</title>
        <authorList>
            <consortium name="The Broad Institute Genome Sequencing Platform"/>
            <person name="Earl A."/>
            <person name="Ward D."/>
            <person name="Feldgarden M."/>
            <person name="Gevers D."/>
            <person name="Morotomi M."/>
            <person name="Walker B."/>
            <person name="Young S.K."/>
            <person name="Zeng Q."/>
            <person name="Gargeya S."/>
            <person name="Fitzgerald M."/>
            <person name="Haas B."/>
            <person name="Abouelleil A."/>
            <person name="Alvarado L."/>
            <person name="Arachchi H.M."/>
            <person name="Berlin A.M."/>
            <person name="Chapman S.B."/>
            <person name="Goldberg J."/>
            <person name="Griggs A."/>
            <person name="Gujja S."/>
            <person name="Hansen M."/>
            <person name="Howarth C."/>
            <person name="Imamovic A."/>
            <person name="Larimer J."/>
            <person name="McCowen C."/>
            <person name="Montmayeur A."/>
            <person name="Murphy C."/>
            <person name="Neiman D."/>
            <person name="Pearson M."/>
            <person name="Priest M."/>
            <person name="Roberts A."/>
            <person name="Saif S."/>
            <person name="Shea T."/>
            <person name="Sisk P."/>
            <person name="Sykes S."/>
            <person name="Wortman J."/>
            <person name="Nusbaum C."/>
            <person name="Birren B."/>
        </authorList>
    </citation>
    <scope>NUCLEOTIDE SEQUENCE [LARGE SCALE GENOMIC DNA]</scope>
    <source>
        <strain evidence="2 3">YIT 11860</strain>
    </source>
</reference>
<accession>K0X2X8</accession>
<evidence type="ECO:0000313" key="3">
    <source>
        <dbReference type="Proteomes" id="UP000006044"/>
    </source>
</evidence>
<dbReference type="AlphaFoldDB" id="K0X2X8"/>
<dbReference type="Proteomes" id="UP000006044">
    <property type="component" value="Unassembled WGS sequence"/>
</dbReference>
<dbReference type="EMBL" id="ADLE01000002">
    <property type="protein sequence ID" value="EJZ65653.1"/>
    <property type="molecule type" value="Genomic_DNA"/>
</dbReference>
<keyword evidence="1" id="KW-0732">Signal</keyword>
<organism evidence="2 3">
    <name type="scientific">Barnesiella intestinihominis YIT 11860</name>
    <dbReference type="NCBI Taxonomy" id="742726"/>
    <lineage>
        <taxon>Bacteria</taxon>
        <taxon>Pseudomonadati</taxon>
        <taxon>Bacteroidota</taxon>
        <taxon>Bacteroidia</taxon>
        <taxon>Bacteroidales</taxon>
        <taxon>Barnesiellaceae</taxon>
        <taxon>Barnesiella</taxon>
    </lineage>
</organism>
<sequence length="888" mass="102229">MKRLLLLIAVSIVWSGSVLQAQEYEYVPLVREGIEWGYKNGEIYRFIGEEIINGKVYKQLGNSSRDYPDSYKIAGYAREENKVVYRLYSKDAEEVPIYDFNVKQVGDIMQAWHTEPGYFGMKVESLDSILVNGKYRKMIKLENQRGECIEGIGSTETGYNILYPFYQITSEFDEKTKNKLEYVKNTATGKNEWQRPNDNLDDKYEYVPLVREGVEWGYTGDLGDYRCQIKGDTIIDGTTYKKFYRYTTCGLQKNTPCYVVVRENDKKVYYREITGDNREERLIYDFSLEKGDMSILYSRSALDYMQIDVRYVDTIQVGSTYRKRLEYLIHDVIEGIGGLKNDWLVAAFTIAPCVPDCNVWIYLSYVKNLVTGEYEYGNKGACGDTYAYDPYVKDCDFGYYNYNWGSVSGFTHYRIQGETNMNGKTYKGLYSLTGDSSASSEQTLIAFVREENKKVYFMDGEKEWPWYDFTLEKGDTWTIEAESPLSRHGEKIEVVVSNVDTITIGGKSRKRISFQGYYSWVEGLGDMESLPFHTFYGIPTCPCGNDMHYYRVNGDFVFKASTYWGLPIVDPFIDGNYIPFIKEADWTYYDAAPSGTTIFPRYHLAANVFNSEGVYMNDNVYYWLYRYEGCDFDESVSRQKLVLVREENQKVYVLDSIDGKYVDKLLYDFTLEVGDTLRMDEGSYYHRPEDGDDWNAIPGRKRCGDRMYRKNDPYGELDPYSGFEVIGIDSIVVDGQKRKAITWNNGNTWVVGLGEINEYPLAQFYMDYTTCITPPFYLLYQKVNGEYSYEVLAEHDFTPDPCVSGIVENKSSSLRIAHTSDALIVTLPGTGYRLAELTEMTGRLAWCAYLDGEAGEVTIPTATLSPGAYIVTLSNDRGERIVQKVMIQ</sequence>
<evidence type="ECO:0000256" key="1">
    <source>
        <dbReference type="SAM" id="SignalP"/>
    </source>
</evidence>
<feature type="chain" id="PRO_5003840668" description="Por secretion system C-terminal sorting domain-containing protein" evidence="1">
    <location>
        <begin position="22"/>
        <end position="888"/>
    </location>
</feature>
<feature type="signal peptide" evidence="1">
    <location>
        <begin position="1"/>
        <end position="21"/>
    </location>
</feature>
<dbReference type="HOGENOM" id="CLU_324843_0_0_10"/>
<dbReference type="RefSeq" id="WP_008861235.1">
    <property type="nucleotide sequence ID" value="NZ_JH815203.1"/>
</dbReference>
<dbReference type="GeneID" id="77848067"/>
<comment type="caution">
    <text evidence="2">The sequence shown here is derived from an EMBL/GenBank/DDBJ whole genome shotgun (WGS) entry which is preliminary data.</text>
</comment>